<organism evidence="7 8">
    <name type="scientific">Candidatus Collierbacteria bacterium RIFOXYB1_FULL_49_13</name>
    <dbReference type="NCBI Taxonomy" id="1817728"/>
    <lineage>
        <taxon>Bacteria</taxon>
        <taxon>Candidatus Collieribacteriota</taxon>
    </lineage>
</organism>
<dbReference type="Proteomes" id="UP000176682">
    <property type="component" value="Unassembled WGS sequence"/>
</dbReference>
<evidence type="ECO:0000313" key="8">
    <source>
        <dbReference type="Proteomes" id="UP000176682"/>
    </source>
</evidence>
<dbReference type="EMBL" id="MFAM01000036">
    <property type="protein sequence ID" value="OGD78777.1"/>
    <property type="molecule type" value="Genomic_DNA"/>
</dbReference>
<dbReference type="InterPro" id="IPR045584">
    <property type="entry name" value="Pilin-like"/>
</dbReference>
<dbReference type="InterPro" id="IPR012902">
    <property type="entry name" value="N_methyl_site"/>
</dbReference>
<keyword evidence="5 6" id="KW-0472">Membrane</keyword>
<dbReference type="Gene3D" id="3.30.700.10">
    <property type="entry name" value="Glycoprotein, Type 4 Pilin"/>
    <property type="match status" value="1"/>
</dbReference>
<evidence type="ECO:0000256" key="2">
    <source>
        <dbReference type="ARBA" id="ARBA00022481"/>
    </source>
</evidence>
<dbReference type="PROSITE" id="PS00409">
    <property type="entry name" value="PROKAR_NTER_METHYL"/>
    <property type="match status" value="1"/>
</dbReference>
<evidence type="ECO:0000256" key="1">
    <source>
        <dbReference type="ARBA" id="ARBA00004167"/>
    </source>
</evidence>
<proteinExistence type="predicted"/>
<keyword evidence="3 6" id="KW-0812">Transmembrane</keyword>
<evidence type="ECO:0000256" key="4">
    <source>
        <dbReference type="ARBA" id="ARBA00022989"/>
    </source>
</evidence>
<accession>A0A1F5FGV0</accession>
<dbReference type="GO" id="GO:0016020">
    <property type="term" value="C:membrane"/>
    <property type="evidence" value="ECO:0007669"/>
    <property type="project" value="UniProtKB-SubCell"/>
</dbReference>
<evidence type="ECO:0008006" key="9">
    <source>
        <dbReference type="Google" id="ProtNLM"/>
    </source>
</evidence>
<sequence>MKLKFAVDRGFTLIELLIVIGVLGILASGLLAAVDPFEQLKKGRDSNLRNQVVELHNALIRYYATHGELPWCNSTGQACVLNSGTEVALDDLNAQGYFYSVDKIIADGELKGADGDEFIANLGAGNASKIFVRSEDDVHVSVCFAPDSKSLFMDTATKFDAAGVMVNATGEACDQTQKDPTSGIGTCYWCAK</sequence>
<gene>
    <name evidence="7" type="ORF">A2368_03570</name>
</gene>
<dbReference type="NCBIfam" id="TIGR02532">
    <property type="entry name" value="IV_pilin_GFxxxE"/>
    <property type="match status" value="1"/>
</dbReference>
<dbReference type="Pfam" id="PF07963">
    <property type="entry name" value="N_methyl"/>
    <property type="match status" value="1"/>
</dbReference>
<evidence type="ECO:0000313" key="7">
    <source>
        <dbReference type="EMBL" id="OGD78777.1"/>
    </source>
</evidence>
<name>A0A1F5FGV0_9BACT</name>
<dbReference type="AlphaFoldDB" id="A0A1F5FGV0"/>
<keyword evidence="4 6" id="KW-1133">Transmembrane helix</keyword>
<evidence type="ECO:0000256" key="5">
    <source>
        <dbReference type="ARBA" id="ARBA00023136"/>
    </source>
</evidence>
<feature type="transmembrane region" description="Helical" evidence="6">
    <location>
        <begin position="12"/>
        <end position="34"/>
    </location>
</feature>
<reference evidence="7 8" key="1">
    <citation type="journal article" date="2016" name="Nat. Commun.">
        <title>Thousands of microbial genomes shed light on interconnected biogeochemical processes in an aquifer system.</title>
        <authorList>
            <person name="Anantharaman K."/>
            <person name="Brown C.T."/>
            <person name="Hug L.A."/>
            <person name="Sharon I."/>
            <person name="Castelle C.J."/>
            <person name="Probst A.J."/>
            <person name="Thomas B.C."/>
            <person name="Singh A."/>
            <person name="Wilkins M.J."/>
            <person name="Karaoz U."/>
            <person name="Brodie E.L."/>
            <person name="Williams K.H."/>
            <person name="Hubbard S.S."/>
            <person name="Banfield J.F."/>
        </authorList>
    </citation>
    <scope>NUCLEOTIDE SEQUENCE [LARGE SCALE GENOMIC DNA]</scope>
</reference>
<protein>
    <recommendedName>
        <fullName evidence="9">Type II secretion system protein GspG C-terminal domain-containing protein</fullName>
    </recommendedName>
</protein>
<evidence type="ECO:0000256" key="6">
    <source>
        <dbReference type="SAM" id="Phobius"/>
    </source>
</evidence>
<dbReference type="PANTHER" id="PTHR30093:SF44">
    <property type="entry name" value="TYPE II SECRETION SYSTEM CORE PROTEIN G"/>
    <property type="match status" value="1"/>
</dbReference>
<keyword evidence="2" id="KW-0488">Methylation</keyword>
<dbReference type="PANTHER" id="PTHR30093">
    <property type="entry name" value="GENERAL SECRETION PATHWAY PROTEIN G"/>
    <property type="match status" value="1"/>
</dbReference>
<comment type="caution">
    <text evidence="7">The sequence shown here is derived from an EMBL/GenBank/DDBJ whole genome shotgun (WGS) entry which is preliminary data.</text>
</comment>
<comment type="subcellular location">
    <subcellularLocation>
        <location evidence="1">Membrane</location>
        <topology evidence="1">Single-pass membrane protein</topology>
    </subcellularLocation>
</comment>
<dbReference type="SUPFAM" id="SSF54523">
    <property type="entry name" value="Pili subunits"/>
    <property type="match status" value="1"/>
</dbReference>
<evidence type="ECO:0000256" key="3">
    <source>
        <dbReference type="ARBA" id="ARBA00022692"/>
    </source>
</evidence>